<organism evidence="2 3">
    <name type="scientific">Candidatus Acidiferrum panamense</name>
    <dbReference type="NCBI Taxonomy" id="2741543"/>
    <lineage>
        <taxon>Bacteria</taxon>
        <taxon>Pseudomonadati</taxon>
        <taxon>Acidobacteriota</taxon>
        <taxon>Terriglobia</taxon>
        <taxon>Candidatus Acidiferrales</taxon>
        <taxon>Candidatus Acidiferrum</taxon>
    </lineage>
</organism>
<dbReference type="PANTHER" id="PTHR43798:SF5">
    <property type="entry name" value="MONOACYLGLYCEROL LIPASE ABHD6"/>
    <property type="match status" value="1"/>
</dbReference>
<dbReference type="GO" id="GO:0016020">
    <property type="term" value="C:membrane"/>
    <property type="evidence" value="ECO:0007669"/>
    <property type="project" value="TreeGrafter"/>
</dbReference>
<sequence length="118" mass="13105">MPFAELGDARIHYRLEGPEAAPVVVFSNSLGADYAMWNPQAASLADKFRILRYDTRGHGQSSLTRGPYSIDQLAKDVVNLLDSLDLTRVHFCGLSMGGMIGMWLAVHVRERVDKLILC</sequence>
<dbReference type="GO" id="GO:0046464">
    <property type="term" value="P:acylglycerol catabolic process"/>
    <property type="evidence" value="ECO:0007669"/>
    <property type="project" value="TreeGrafter"/>
</dbReference>
<dbReference type="PRINTS" id="PR00111">
    <property type="entry name" value="ABHYDROLASE"/>
</dbReference>
<dbReference type="AlphaFoldDB" id="A0A7V8NUC6"/>
<dbReference type="Proteomes" id="UP000567293">
    <property type="component" value="Unassembled WGS sequence"/>
</dbReference>
<keyword evidence="2" id="KW-0378">Hydrolase</keyword>
<keyword evidence="3" id="KW-1185">Reference proteome</keyword>
<feature type="non-terminal residue" evidence="2">
    <location>
        <position position="118"/>
    </location>
</feature>
<dbReference type="EMBL" id="JACDQQ010002144">
    <property type="protein sequence ID" value="MBA0087710.1"/>
    <property type="molecule type" value="Genomic_DNA"/>
</dbReference>
<evidence type="ECO:0000313" key="3">
    <source>
        <dbReference type="Proteomes" id="UP000567293"/>
    </source>
</evidence>
<dbReference type="GO" id="GO:0047372">
    <property type="term" value="F:monoacylglycerol lipase activity"/>
    <property type="evidence" value="ECO:0007669"/>
    <property type="project" value="TreeGrafter"/>
</dbReference>
<dbReference type="Gene3D" id="3.40.50.1820">
    <property type="entry name" value="alpha/beta hydrolase"/>
    <property type="match status" value="1"/>
</dbReference>
<evidence type="ECO:0000259" key="1">
    <source>
        <dbReference type="Pfam" id="PF00561"/>
    </source>
</evidence>
<name>A0A7V8NUC6_9BACT</name>
<proteinExistence type="predicted"/>
<dbReference type="SUPFAM" id="SSF53474">
    <property type="entry name" value="alpha/beta-Hydrolases"/>
    <property type="match status" value="1"/>
</dbReference>
<dbReference type="InterPro" id="IPR000073">
    <property type="entry name" value="AB_hydrolase_1"/>
</dbReference>
<feature type="domain" description="AB hydrolase-1" evidence="1">
    <location>
        <begin position="22"/>
        <end position="117"/>
    </location>
</feature>
<reference evidence="2" key="1">
    <citation type="submission" date="2020-06" db="EMBL/GenBank/DDBJ databases">
        <title>Legume-microbial interactions unlock mineral nutrients during tropical forest succession.</title>
        <authorList>
            <person name="Epihov D.Z."/>
        </authorList>
    </citation>
    <scope>NUCLEOTIDE SEQUENCE [LARGE SCALE GENOMIC DNA]</scope>
    <source>
        <strain evidence="2">Pan2503</strain>
    </source>
</reference>
<dbReference type="InterPro" id="IPR050266">
    <property type="entry name" value="AB_hydrolase_sf"/>
</dbReference>
<dbReference type="PANTHER" id="PTHR43798">
    <property type="entry name" value="MONOACYLGLYCEROL LIPASE"/>
    <property type="match status" value="1"/>
</dbReference>
<gene>
    <name evidence="2" type="ORF">HRJ53_22220</name>
</gene>
<comment type="caution">
    <text evidence="2">The sequence shown here is derived from an EMBL/GenBank/DDBJ whole genome shotgun (WGS) entry which is preliminary data.</text>
</comment>
<protein>
    <submittedName>
        <fullName evidence="2">Alpha/beta fold hydrolase</fullName>
    </submittedName>
</protein>
<accession>A0A7V8NUC6</accession>
<dbReference type="InterPro" id="IPR029058">
    <property type="entry name" value="AB_hydrolase_fold"/>
</dbReference>
<dbReference type="Pfam" id="PF00561">
    <property type="entry name" value="Abhydrolase_1"/>
    <property type="match status" value="1"/>
</dbReference>
<evidence type="ECO:0000313" key="2">
    <source>
        <dbReference type="EMBL" id="MBA0087710.1"/>
    </source>
</evidence>